<organism evidence="3 4">
    <name type="scientific">Hymenobacter algoricola</name>
    <dbReference type="NCBI Taxonomy" id="486267"/>
    <lineage>
        <taxon>Bacteria</taxon>
        <taxon>Pseudomonadati</taxon>
        <taxon>Bacteroidota</taxon>
        <taxon>Cytophagia</taxon>
        <taxon>Cytophagales</taxon>
        <taxon>Hymenobacteraceae</taxon>
        <taxon>Hymenobacter</taxon>
    </lineage>
</organism>
<evidence type="ECO:0000256" key="1">
    <source>
        <dbReference type="SAM" id="SignalP"/>
    </source>
</evidence>
<protein>
    <recommendedName>
        <fullName evidence="2">Secretion system C-terminal sorting domain-containing protein</fullName>
    </recommendedName>
</protein>
<dbReference type="InterPro" id="IPR026444">
    <property type="entry name" value="Secre_tail"/>
</dbReference>
<feature type="signal peptide" evidence="1">
    <location>
        <begin position="1"/>
        <end position="21"/>
    </location>
</feature>
<sequence length="495" mass="54006">MKPLYPLLLLCACLSCLPAKAQNWRPFRPNGDVHAFRGAAPDTVLTMRLDSAAVNGADSVYYFNRIMRRASSFSWKKSVNNQFGQQMRYNVAQRTYVLFWNGGSVNGFSLDRALVLKPFVPVGTTWSSFFTDYGVTTKLLSRGTSLIDGVQDSIATFQVGASLTVVLSKHYGLVSAPKDLAFGLPAPQMLTLVRRPEAAGRSYYNPSELITLQPGDELGYKQEPIYYNTFMCYQGWLLTRTVSRQETADSLIYTFQQQRRTEYSAAPGCPGASVSVSPVRTIRLAASRRTGIWAANAQTNSVIKFNNVELLSYEYRPQSTSSILMGHPVVPGRSGAGCGGAAKLRQQMLYRTGNAINYQPGLDALAWESKMANGVGVASQYEHSLIYSRRNSQACGSRADFVTLLPVKRAQSVASLQLYPNPATTSATLLLPAPARAAATVRLLDGVGRAVLTQPLTAGQSTATLELQGLAAGLYLVEVQLPGEAPRHVRLQHQP</sequence>
<reference evidence="4" key="1">
    <citation type="journal article" date="2019" name="Int. J. Syst. Evol. Microbiol.">
        <title>The Global Catalogue of Microorganisms (GCM) 10K type strain sequencing project: providing services to taxonomists for standard genome sequencing and annotation.</title>
        <authorList>
            <consortium name="The Broad Institute Genomics Platform"/>
            <consortium name="The Broad Institute Genome Sequencing Center for Infectious Disease"/>
            <person name="Wu L."/>
            <person name="Ma J."/>
        </authorList>
    </citation>
    <scope>NUCLEOTIDE SEQUENCE [LARGE SCALE GENOMIC DNA]</scope>
    <source>
        <strain evidence="4">JCM 17214</strain>
    </source>
</reference>
<name>A0ABP7MRE6_9BACT</name>
<dbReference type="Proteomes" id="UP001499909">
    <property type="component" value="Unassembled WGS sequence"/>
</dbReference>
<keyword evidence="1" id="KW-0732">Signal</keyword>
<evidence type="ECO:0000313" key="4">
    <source>
        <dbReference type="Proteomes" id="UP001499909"/>
    </source>
</evidence>
<proteinExistence type="predicted"/>
<evidence type="ECO:0000259" key="2">
    <source>
        <dbReference type="Pfam" id="PF18962"/>
    </source>
</evidence>
<accession>A0ABP7MRE6</accession>
<comment type="caution">
    <text evidence="3">The sequence shown here is derived from an EMBL/GenBank/DDBJ whole genome shotgun (WGS) entry which is preliminary data.</text>
</comment>
<feature type="domain" description="Secretion system C-terminal sorting" evidence="2">
    <location>
        <begin position="418"/>
        <end position="480"/>
    </location>
</feature>
<gene>
    <name evidence="3" type="ORF">GCM10022406_12910</name>
</gene>
<dbReference type="RefSeq" id="WP_345111704.1">
    <property type="nucleotide sequence ID" value="NZ_BAABDH010000020.1"/>
</dbReference>
<dbReference type="Pfam" id="PF18962">
    <property type="entry name" value="Por_Secre_tail"/>
    <property type="match status" value="1"/>
</dbReference>
<evidence type="ECO:0000313" key="3">
    <source>
        <dbReference type="EMBL" id="GAA3928758.1"/>
    </source>
</evidence>
<dbReference type="EMBL" id="BAABDH010000020">
    <property type="protein sequence ID" value="GAA3928758.1"/>
    <property type="molecule type" value="Genomic_DNA"/>
</dbReference>
<dbReference type="NCBIfam" id="TIGR04183">
    <property type="entry name" value="Por_Secre_tail"/>
    <property type="match status" value="1"/>
</dbReference>
<feature type="chain" id="PRO_5045479358" description="Secretion system C-terminal sorting domain-containing protein" evidence="1">
    <location>
        <begin position="22"/>
        <end position="495"/>
    </location>
</feature>
<keyword evidence="4" id="KW-1185">Reference proteome</keyword>